<dbReference type="Gene3D" id="1.10.3470.10">
    <property type="entry name" value="ABC transporter involved in vitamin B12 uptake, BtuC"/>
    <property type="match status" value="1"/>
</dbReference>
<dbReference type="RefSeq" id="WP_214212270.1">
    <property type="nucleotide sequence ID" value="NZ_JABBFO010000002.1"/>
</dbReference>
<keyword evidence="3 6" id="KW-0812">Transmembrane</keyword>
<dbReference type="Pfam" id="PF00950">
    <property type="entry name" value="ABC-3"/>
    <property type="match status" value="1"/>
</dbReference>
<evidence type="ECO:0000256" key="4">
    <source>
        <dbReference type="ARBA" id="ARBA00022989"/>
    </source>
</evidence>
<dbReference type="SUPFAM" id="SSF81345">
    <property type="entry name" value="ABC transporter involved in vitamin B12 uptake, BtuC"/>
    <property type="match status" value="1"/>
</dbReference>
<dbReference type="InterPro" id="IPR037294">
    <property type="entry name" value="ABC_BtuC-like"/>
</dbReference>
<dbReference type="Proteomes" id="UP000786875">
    <property type="component" value="Unassembled WGS sequence"/>
</dbReference>
<dbReference type="PANTHER" id="PTHR30477">
    <property type="entry name" value="ABC-TRANSPORTER METAL-BINDING PROTEIN"/>
    <property type="match status" value="1"/>
</dbReference>
<keyword evidence="4 7" id="KW-1133">Transmembrane helix</keyword>
<comment type="caution">
    <text evidence="8">The sequence shown here is derived from an EMBL/GenBank/DDBJ whole genome shotgun (WGS) entry which is preliminary data.</text>
</comment>
<evidence type="ECO:0000256" key="3">
    <source>
        <dbReference type="ARBA" id="ARBA00022692"/>
    </source>
</evidence>
<comment type="similarity">
    <text evidence="2 6">Belongs to the ABC-3 integral membrane protein family.</text>
</comment>
<comment type="subcellular location">
    <subcellularLocation>
        <location evidence="6">Cell membrane</location>
        <topology evidence="6">Multi-pass membrane protein</topology>
    </subcellularLocation>
    <subcellularLocation>
        <location evidence="1">Membrane</location>
        <topology evidence="1">Multi-pass membrane protein</topology>
    </subcellularLocation>
</comment>
<dbReference type="PANTHER" id="PTHR30477:SF13">
    <property type="entry name" value="IRON TRANSPORT SYSTEM MEMBRANE PROTEIN HI_0360-RELATED"/>
    <property type="match status" value="1"/>
</dbReference>
<evidence type="ECO:0000256" key="7">
    <source>
        <dbReference type="SAM" id="Phobius"/>
    </source>
</evidence>
<feature type="transmembrane region" description="Helical" evidence="7">
    <location>
        <begin position="135"/>
        <end position="156"/>
    </location>
</feature>
<evidence type="ECO:0000313" key="8">
    <source>
        <dbReference type="EMBL" id="MBT0726445.1"/>
    </source>
</evidence>
<feature type="transmembrane region" description="Helical" evidence="7">
    <location>
        <begin position="226"/>
        <end position="245"/>
    </location>
</feature>
<feature type="transmembrane region" description="Helical" evidence="7">
    <location>
        <begin position="176"/>
        <end position="193"/>
    </location>
</feature>
<accession>A0ABS5T284</accession>
<evidence type="ECO:0000256" key="6">
    <source>
        <dbReference type="RuleBase" id="RU003943"/>
    </source>
</evidence>
<protein>
    <submittedName>
        <fullName evidence="8">Metal ABC transporter permease</fullName>
    </submittedName>
</protein>
<reference evidence="8 9" key="1">
    <citation type="submission" date="2020-04" db="EMBL/GenBank/DDBJ databases">
        <title>Genome sequencing of Rosenbergiella species.</title>
        <authorList>
            <person name="Alvarez-Perez S."/>
            <person name="Lievens B."/>
        </authorList>
    </citation>
    <scope>NUCLEOTIDE SEQUENCE [LARGE SCALE GENOMIC DNA]</scope>
    <source>
        <strain evidence="8 9">CdVSA20.1</strain>
    </source>
</reference>
<evidence type="ECO:0000313" key="9">
    <source>
        <dbReference type="Proteomes" id="UP000786875"/>
    </source>
</evidence>
<feature type="transmembrane region" description="Helical" evidence="7">
    <location>
        <begin position="58"/>
        <end position="86"/>
    </location>
</feature>
<keyword evidence="5 7" id="KW-0472">Membrane</keyword>
<evidence type="ECO:0000256" key="2">
    <source>
        <dbReference type="ARBA" id="ARBA00008034"/>
    </source>
</evidence>
<dbReference type="InterPro" id="IPR001626">
    <property type="entry name" value="ABC_TroCD"/>
</dbReference>
<evidence type="ECO:0000256" key="5">
    <source>
        <dbReference type="ARBA" id="ARBA00023136"/>
    </source>
</evidence>
<name>A0ABS5T284_9GAMM</name>
<keyword evidence="9" id="KW-1185">Reference proteome</keyword>
<feature type="transmembrane region" description="Helical" evidence="7">
    <location>
        <begin position="98"/>
        <end position="115"/>
    </location>
</feature>
<proteinExistence type="inferred from homology"/>
<evidence type="ECO:0000256" key="1">
    <source>
        <dbReference type="ARBA" id="ARBA00004141"/>
    </source>
</evidence>
<sequence>MTFFQPFIEFDFMRHALLSCLCLSLSATPLGVLLSLRRLSLAGDALSHAVLPGAAIGYLLFGMSTLAMGIGGLIAGLLVALLSGIISRTTLLKEDASFSGLYMGALALGITLISIKGSGMDLLNILFGSLLAVSHSALITTATISLFSLILLRLIYRPLVIDTFDSDFLRVRHRPLAIIIHGVFLFLVVLNLVSGFQILGTLMSVGLMMVPAVSARFWAVRLLPTMLIASLIAVLSSVIGLMLSWYSALPAGPAVVLCSAVIFLISCLTGRTNGWLAKVYFRHSGAKQ</sequence>
<feature type="transmembrane region" description="Helical" evidence="7">
    <location>
        <begin position="199"/>
        <end position="219"/>
    </location>
</feature>
<gene>
    <name evidence="8" type="ORF">HGT73_03450</name>
</gene>
<dbReference type="EMBL" id="JABBFO010000002">
    <property type="protein sequence ID" value="MBT0726445.1"/>
    <property type="molecule type" value="Genomic_DNA"/>
</dbReference>
<feature type="transmembrane region" description="Helical" evidence="7">
    <location>
        <begin position="251"/>
        <end position="270"/>
    </location>
</feature>
<keyword evidence="6" id="KW-0813">Transport</keyword>
<organism evidence="8 9">
    <name type="scientific">Rosenbergiella australiborealis</name>
    <dbReference type="NCBI Taxonomy" id="1544696"/>
    <lineage>
        <taxon>Bacteria</taxon>
        <taxon>Pseudomonadati</taxon>
        <taxon>Pseudomonadota</taxon>
        <taxon>Gammaproteobacteria</taxon>
        <taxon>Enterobacterales</taxon>
        <taxon>Erwiniaceae</taxon>
        <taxon>Rosenbergiella</taxon>
    </lineage>
</organism>